<dbReference type="Proteomes" id="UP001499987">
    <property type="component" value="Unassembled WGS sequence"/>
</dbReference>
<accession>A0ABP4DZL5</accession>
<evidence type="ECO:0000256" key="7">
    <source>
        <dbReference type="ARBA" id="ARBA00022840"/>
    </source>
</evidence>
<dbReference type="SUPFAM" id="SSF52540">
    <property type="entry name" value="P-loop containing nucleoside triphosphate hydrolases"/>
    <property type="match status" value="1"/>
</dbReference>
<evidence type="ECO:0000256" key="4">
    <source>
        <dbReference type="ARBA" id="ARBA00022679"/>
    </source>
</evidence>
<name>A0ABP4DZL5_9ACTN</name>
<dbReference type="InterPro" id="IPR031322">
    <property type="entry name" value="Shikimate/glucono_kinase"/>
</dbReference>
<dbReference type="PANTHER" id="PTHR43442">
    <property type="entry name" value="GLUCONOKINASE-RELATED"/>
    <property type="match status" value="1"/>
</dbReference>
<dbReference type="InterPro" id="IPR027417">
    <property type="entry name" value="P-loop_NTPase"/>
</dbReference>
<comment type="pathway">
    <text evidence="1">Carbohydrate acid metabolism.</text>
</comment>
<evidence type="ECO:0000256" key="3">
    <source>
        <dbReference type="ARBA" id="ARBA00012054"/>
    </source>
</evidence>
<protein>
    <recommendedName>
        <fullName evidence="3 9">Gluconokinase</fullName>
        <ecNumber evidence="3 9">2.7.1.12</ecNumber>
    </recommendedName>
</protein>
<proteinExistence type="inferred from homology"/>
<evidence type="ECO:0000256" key="5">
    <source>
        <dbReference type="ARBA" id="ARBA00022741"/>
    </source>
</evidence>
<dbReference type="EMBL" id="BAAALD010000020">
    <property type="protein sequence ID" value="GAA1082336.1"/>
    <property type="molecule type" value="Genomic_DNA"/>
</dbReference>
<evidence type="ECO:0000256" key="1">
    <source>
        <dbReference type="ARBA" id="ARBA00004761"/>
    </source>
</evidence>
<dbReference type="PANTHER" id="PTHR43442:SF3">
    <property type="entry name" value="GLUCONOKINASE-RELATED"/>
    <property type="match status" value="1"/>
</dbReference>
<keyword evidence="6 9" id="KW-0418">Kinase</keyword>
<evidence type="ECO:0000256" key="6">
    <source>
        <dbReference type="ARBA" id="ARBA00022777"/>
    </source>
</evidence>
<dbReference type="Gene3D" id="3.40.50.300">
    <property type="entry name" value="P-loop containing nucleotide triphosphate hydrolases"/>
    <property type="match status" value="1"/>
</dbReference>
<keyword evidence="11" id="KW-1185">Reference proteome</keyword>
<dbReference type="InterPro" id="IPR006001">
    <property type="entry name" value="Therm_gnt_kin"/>
</dbReference>
<dbReference type="Pfam" id="PF01202">
    <property type="entry name" value="SKI"/>
    <property type="match status" value="1"/>
</dbReference>
<dbReference type="NCBIfam" id="TIGR01313">
    <property type="entry name" value="therm_gnt_kin"/>
    <property type="match status" value="1"/>
</dbReference>
<keyword evidence="4 9" id="KW-0808">Transferase</keyword>
<dbReference type="CDD" id="cd02021">
    <property type="entry name" value="GntK"/>
    <property type="match status" value="1"/>
</dbReference>
<dbReference type="EC" id="2.7.1.12" evidence="3 9"/>
<comment type="catalytic activity">
    <reaction evidence="8 9">
        <text>D-gluconate + ATP = 6-phospho-D-gluconate + ADP + H(+)</text>
        <dbReference type="Rhea" id="RHEA:19433"/>
        <dbReference type="ChEBI" id="CHEBI:15378"/>
        <dbReference type="ChEBI" id="CHEBI:18391"/>
        <dbReference type="ChEBI" id="CHEBI:30616"/>
        <dbReference type="ChEBI" id="CHEBI:58759"/>
        <dbReference type="ChEBI" id="CHEBI:456216"/>
        <dbReference type="EC" id="2.7.1.12"/>
    </reaction>
</comment>
<evidence type="ECO:0000313" key="11">
    <source>
        <dbReference type="Proteomes" id="UP001499987"/>
    </source>
</evidence>
<gene>
    <name evidence="10" type="ORF">GCM10009663_26610</name>
</gene>
<comment type="similarity">
    <text evidence="2 9">Belongs to the gluconokinase GntK/GntV family.</text>
</comment>
<keyword evidence="5 9" id="KW-0547">Nucleotide-binding</keyword>
<evidence type="ECO:0000256" key="9">
    <source>
        <dbReference type="RuleBase" id="RU363066"/>
    </source>
</evidence>
<evidence type="ECO:0000256" key="8">
    <source>
        <dbReference type="ARBA" id="ARBA00048090"/>
    </source>
</evidence>
<keyword evidence="7 9" id="KW-0067">ATP-binding</keyword>
<sequence length="197" mass="21031">MFPQPTRGGPRTMASEVLDNRVVVVMGVSACGKTTVGRRLADRLGVPFLDADDLHSAANRAKMASGRPLSEADRRPWLAAVAEWIHTAADRSGGVLACSALRREYRELLRPPGADVWFLHLALDPAVALQRISARKGHFMPPELLDSQYRLLEPLGSDEPGAAVDASGSTEQTAEAALQALARSSPGPAAPIRPARP</sequence>
<reference evidence="11" key="1">
    <citation type="journal article" date="2019" name="Int. J. Syst. Evol. Microbiol.">
        <title>The Global Catalogue of Microorganisms (GCM) 10K type strain sequencing project: providing services to taxonomists for standard genome sequencing and annotation.</title>
        <authorList>
            <consortium name="The Broad Institute Genomics Platform"/>
            <consortium name="The Broad Institute Genome Sequencing Center for Infectious Disease"/>
            <person name="Wu L."/>
            <person name="Ma J."/>
        </authorList>
    </citation>
    <scope>NUCLEOTIDE SEQUENCE [LARGE SCALE GENOMIC DNA]</scope>
    <source>
        <strain evidence="11">JCM 13002</strain>
    </source>
</reference>
<comment type="caution">
    <text evidence="10">The sequence shown here is derived from an EMBL/GenBank/DDBJ whole genome shotgun (WGS) entry which is preliminary data.</text>
</comment>
<organism evidence="10 11">
    <name type="scientific">Kitasatospora arboriphila</name>
    <dbReference type="NCBI Taxonomy" id="258052"/>
    <lineage>
        <taxon>Bacteria</taxon>
        <taxon>Bacillati</taxon>
        <taxon>Actinomycetota</taxon>
        <taxon>Actinomycetes</taxon>
        <taxon>Kitasatosporales</taxon>
        <taxon>Streptomycetaceae</taxon>
        <taxon>Kitasatospora</taxon>
    </lineage>
</organism>
<evidence type="ECO:0000256" key="2">
    <source>
        <dbReference type="ARBA" id="ARBA00008420"/>
    </source>
</evidence>
<evidence type="ECO:0000313" key="10">
    <source>
        <dbReference type="EMBL" id="GAA1082336.1"/>
    </source>
</evidence>